<evidence type="ECO:0000313" key="9">
    <source>
        <dbReference type="EMBL" id="HHR40688.1"/>
    </source>
</evidence>
<sequence>MKAKTVQLLHYITGLGILIAGGIHLATVFLLSPYEESMAFDGHPLSVMAVYRNIFLAATLQALLVLVAFHGFNGLRTILSELYQGPTYLKIVNIVIIIAAVAVVIYGTRTIVIANILGNM</sequence>
<feature type="transmembrane region" description="Helical" evidence="8">
    <location>
        <begin position="12"/>
        <end position="34"/>
    </location>
</feature>
<reference evidence="9" key="1">
    <citation type="journal article" date="2020" name="mSystems">
        <title>Genome- and Community-Level Interaction Insights into Carbon Utilization and Element Cycling Functions of Hydrothermarchaeota in Hydrothermal Sediment.</title>
        <authorList>
            <person name="Zhou Z."/>
            <person name="Liu Y."/>
            <person name="Xu W."/>
            <person name="Pan J."/>
            <person name="Luo Z.H."/>
            <person name="Li M."/>
        </authorList>
    </citation>
    <scope>NUCLEOTIDE SEQUENCE [LARGE SCALE GENOMIC DNA]</scope>
    <source>
        <strain evidence="9">SpSt-1084</strain>
    </source>
</reference>
<keyword evidence="4" id="KW-0479">Metal-binding</keyword>
<gene>
    <name evidence="9" type="ORF">ENM42_02545</name>
</gene>
<dbReference type="Pfam" id="PF01127">
    <property type="entry name" value="Sdh_cyt"/>
    <property type="match status" value="1"/>
</dbReference>
<dbReference type="SUPFAM" id="SSF81343">
    <property type="entry name" value="Fumarate reductase respiratory complex transmembrane subunits"/>
    <property type="match status" value="1"/>
</dbReference>
<dbReference type="Gene3D" id="1.20.1300.10">
    <property type="entry name" value="Fumarate reductase/succinate dehydrogenase, transmembrane subunit"/>
    <property type="match status" value="1"/>
</dbReference>
<comment type="subcellular location">
    <subcellularLocation>
        <location evidence="1">Membrane</location>
    </subcellularLocation>
</comment>
<accession>A0A7C5U487</accession>
<evidence type="ECO:0000256" key="4">
    <source>
        <dbReference type="ARBA" id="ARBA00022723"/>
    </source>
</evidence>
<organism evidence="9">
    <name type="scientific">Caldiarchaeum subterraneum</name>
    <dbReference type="NCBI Taxonomy" id="311458"/>
    <lineage>
        <taxon>Archaea</taxon>
        <taxon>Nitrososphaerota</taxon>
        <taxon>Candidatus Caldarchaeales</taxon>
        <taxon>Candidatus Caldarchaeaceae</taxon>
        <taxon>Candidatus Caldarchaeum</taxon>
    </lineage>
</organism>
<dbReference type="EMBL" id="DRXS01000140">
    <property type="protein sequence ID" value="HHR40688.1"/>
    <property type="molecule type" value="Genomic_DNA"/>
</dbReference>
<keyword evidence="6" id="KW-0408">Iron</keyword>
<keyword evidence="3 8" id="KW-0812">Transmembrane</keyword>
<dbReference type="GO" id="GO:0046872">
    <property type="term" value="F:metal ion binding"/>
    <property type="evidence" value="ECO:0007669"/>
    <property type="project" value="UniProtKB-KW"/>
</dbReference>
<proteinExistence type="predicted"/>
<keyword evidence="7 8" id="KW-0472">Membrane</keyword>
<dbReference type="InterPro" id="IPR034804">
    <property type="entry name" value="SQR/QFR_C/D"/>
</dbReference>
<evidence type="ECO:0000256" key="7">
    <source>
        <dbReference type="ARBA" id="ARBA00023136"/>
    </source>
</evidence>
<dbReference type="InterPro" id="IPR000701">
    <property type="entry name" value="SuccDH_FuR_B_TM-su"/>
</dbReference>
<keyword evidence="2" id="KW-0349">Heme</keyword>
<comment type="caution">
    <text evidence="9">The sequence shown here is derived from an EMBL/GenBank/DDBJ whole genome shotgun (WGS) entry which is preliminary data.</text>
</comment>
<protein>
    <submittedName>
        <fullName evidence="9">Succinate dehydrogenase</fullName>
    </submittedName>
</protein>
<evidence type="ECO:0000256" key="8">
    <source>
        <dbReference type="SAM" id="Phobius"/>
    </source>
</evidence>
<keyword evidence="5 8" id="KW-1133">Transmembrane helix</keyword>
<evidence type="ECO:0000256" key="3">
    <source>
        <dbReference type="ARBA" id="ARBA00022692"/>
    </source>
</evidence>
<name>A0A7C5U487_CALS0</name>
<dbReference type="GO" id="GO:0016020">
    <property type="term" value="C:membrane"/>
    <property type="evidence" value="ECO:0007669"/>
    <property type="project" value="UniProtKB-SubCell"/>
</dbReference>
<evidence type="ECO:0000256" key="2">
    <source>
        <dbReference type="ARBA" id="ARBA00022617"/>
    </source>
</evidence>
<feature type="transmembrane region" description="Helical" evidence="8">
    <location>
        <begin position="91"/>
        <end position="117"/>
    </location>
</feature>
<evidence type="ECO:0000256" key="5">
    <source>
        <dbReference type="ARBA" id="ARBA00022989"/>
    </source>
</evidence>
<evidence type="ECO:0000256" key="1">
    <source>
        <dbReference type="ARBA" id="ARBA00004370"/>
    </source>
</evidence>
<evidence type="ECO:0000256" key="6">
    <source>
        <dbReference type="ARBA" id="ARBA00023004"/>
    </source>
</evidence>
<feature type="transmembrane region" description="Helical" evidence="8">
    <location>
        <begin position="54"/>
        <end position="79"/>
    </location>
</feature>
<dbReference type="AlphaFoldDB" id="A0A7C5U487"/>